<feature type="compositionally biased region" description="Polar residues" evidence="1">
    <location>
        <begin position="1"/>
        <end position="10"/>
    </location>
</feature>
<evidence type="ECO:0000256" key="1">
    <source>
        <dbReference type="SAM" id="MobiDB-lite"/>
    </source>
</evidence>
<dbReference type="AlphaFoldDB" id="A0A0B1RY59"/>
<dbReference type="OrthoDB" id="5874030at2759"/>
<reference evidence="2 3" key="1">
    <citation type="submission" date="2014-03" db="EMBL/GenBank/DDBJ databases">
        <title>Draft genome of the hookworm Oesophagostomum dentatum.</title>
        <authorList>
            <person name="Mitreva M."/>
        </authorList>
    </citation>
    <scope>NUCLEOTIDE SEQUENCE [LARGE SCALE GENOMIC DNA]</scope>
    <source>
        <strain evidence="2 3">OD-Hann</strain>
    </source>
</reference>
<feature type="region of interest" description="Disordered" evidence="1">
    <location>
        <begin position="1"/>
        <end position="84"/>
    </location>
</feature>
<feature type="compositionally biased region" description="Low complexity" evidence="1">
    <location>
        <begin position="12"/>
        <end position="55"/>
    </location>
</feature>
<accession>A0A0B1RY59</accession>
<organism evidence="2 3">
    <name type="scientific">Oesophagostomum dentatum</name>
    <name type="common">Nodular worm</name>
    <dbReference type="NCBI Taxonomy" id="61180"/>
    <lineage>
        <taxon>Eukaryota</taxon>
        <taxon>Metazoa</taxon>
        <taxon>Ecdysozoa</taxon>
        <taxon>Nematoda</taxon>
        <taxon>Chromadorea</taxon>
        <taxon>Rhabditida</taxon>
        <taxon>Rhabditina</taxon>
        <taxon>Rhabditomorpha</taxon>
        <taxon>Strongyloidea</taxon>
        <taxon>Strongylidae</taxon>
        <taxon>Oesophagostomum</taxon>
    </lineage>
</organism>
<keyword evidence="3" id="KW-1185">Reference proteome</keyword>
<evidence type="ECO:0000313" key="2">
    <source>
        <dbReference type="EMBL" id="KHJ75965.1"/>
    </source>
</evidence>
<dbReference type="EMBL" id="KN612226">
    <property type="protein sequence ID" value="KHJ75965.1"/>
    <property type="molecule type" value="Genomic_DNA"/>
</dbReference>
<evidence type="ECO:0000313" key="3">
    <source>
        <dbReference type="Proteomes" id="UP000053660"/>
    </source>
</evidence>
<name>A0A0B1RY59_OESDE</name>
<protein>
    <submittedName>
        <fullName evidence="2">Uncharacterized protein</fullName>
    </submittedName>
</protein>
<sequence>MRGLSNSPINVGSAGSSGSTEESNEAISSSGSESPQEGSSPVPNVAVVSSVPTTPKHVLSHTSVDHKIRSTLSTPASYLGPSPRSSSYVMKLVEKGCNNHSEDVLSPEIRRKAEANLSRTSSIQSLRGSIGNLAGWRGSISNLSEEQLRPNLSRFRSSVSLNL</sequence>
<proteinExistence type="predicted"/>
<gene>
    <name evidence="2" type="ORF">OESDEN_24416</name>
</gene>
<dbReference type="Proteomes" id="UP000053660">
    <property type="component" value="Unassembled WGS sequence"/>
</dbReference>